<dbReference type="PROSITE" id="PS00792">
    <property type="entry name" value="DHPS_1"/>
    <property type="match status" value="1"/>
</dbReference>
<evidence type="ECO:0000256" key="8">
    <source>
        <dbReference type="ARBA" id="ARBA00022909"/>
    </source>
</evidence>
<protein>
    <recommendedName>
        <fullName evidence="4 9">Dihydropteroate synthase</fullName>
        <shortName evidence="9">DHPS</shortName>
        <ecNumber evidence="4 9">2.5.1.15</ecNumber>
    </recommendedName>
    <alternativeName>
        <fullName evidence="9">Dihydropteroate pyrophosphorylase</fullName>
    </alternativeName>
</protein>
<dbReference type="InterPro" id="IPR000489">
    <property type="entry name" value="Pterin-binding_dom"/>
</dbReference>
<reference evidence="11 12" key="1">
    <citation type="submission" date="2024-09" db="EMBL/GenBank/DDBJ databases">
        <authorList>
            <person name="Sun Q."/>
            <person name="Mori K."/>
        </authorList>
    </citation>
    <scope>NUCLEOTIDE SEQUENCE [LARGE SCALE GENOMIC DNA]</scope>
    <source>
        <strain evidence="11 12">NCAIM B.02621</strain>
    </source>
</reference>
<dbReference type="EC" id="2.5.1.15" evidence="4 9"/>
<dbReference type="EMBL" id="JBHLSW010000004">
    <property type="protein sequence ID" value="MFC0633453.1"/>
    <property type="molecule type" value="Genomic_DNA"/>
</dbReference>
<comment type="cofactor">
    <cofactor evidence="2 9">
        <name>Mg(2+)</name>
        <dbReference type="ChEBI" id="CHEBI:18420"/>
    </cofactor>
</comment>
<evidence type="ECO:0000256" key="3">
    <source>
        <dbReference type="ARBA" id="ARBA00004763"/>
    </source>
</evidence>
<accession>A0ABV6R465</accession>
<dbReference type="PANTHER" id="PTHR20941">
    <property type="entry name" value="FOLATE SYNTHESIS PROTEINS"/>
    <property type="match status" value="1"/>
</dbReference>
<comment type="similarity">
    <text evidence="9">Belongs to the DHPS family.</text>
</comment>
<dbReference type="InterPro" id="IPR045031">
    <property type="entry name" value="DHP_synth-like"/>
</dbReference>
<keyword evidence="12" id="KW-1185">Reference proteome</keyword>
<comment type="caution">
    <text evidence="11">The sequence shown here is derived from an EMBL/GenBank/DDBJ whole genome shotgun (WGS) entry which is preliminary data.</text>
</comment>
<evidence type="ECO:0000256" key="5">
    <source>
        <dbReference type="ARBA" id="ARBA00022679"/>
    </source>
</evidence>
<dbReference type="PROSITE" id="PS00793">
    <property type="entry name" value="DHPS_2"/>
    <property type="match status" value="1"/>
</dbReference>
<dbReference type="PROSITE" id="PS50972">
    <property type="entry name" value="PTERIN_BINDING"/>
    <property type="match status" value="1"/>
</dbReference>
<comment type="pathway">
    <text evidence="3 9">Cofactor biosynthesis; tetrahydrofolate biosynthesis; 7,8-dihydrofolate from 2-amino-4-hydroxy-6-hydroxymethyl-7,8-dihydropteridine diphosphate and 4-aminobenzoate: step 1/2.</text>
</comment>
<dbReference type="NCBIfam" id="TIGR01496">
    <property type="entry name" value="DHPS"/>
    <property type="match status" value="1"/>
</dbReference>
<evidence type="ECO:0000256" key="6">
    <source>
        <dbReference type="ARBA" id="ARBA00022723"/>
    </source>
</evidence>
<evidence type="ECO:0000256" key="2">
    <source>
        <dbReference type="ARBA" id="ARBA00001946"/>
    </source>
</evidence>
<evidence type="ECO:0000313" key="12">
    <source>
        <dbReference type="Proteomes" id="UP001589906"/>
    </source>
</evidence>
<dbReference type="InterPro" id="IPR006390">
    <property type="entry name" value="DHP_synth_dom"/>
</dbReference>
<keyword evidence="7 9" id="KW-0460">Magnesium</keyword>
<dbReference type="Proteomes" id="UP001589906">
    <property type="component" value="Unassembled WGS sequence"/>
</dbReference>
<evidence type="ECO:0000313" key="11">
    <source>
        <dbReference type="EMBL" id="MFC0633453.1"/>
    </source>
</evidence>
<evidence type="ECO:0000256" key="7">
    <source>
        <dbReference type="ARBA" id="ARBA00022842"/>
    </source>
</evidence>
<dbReference type="SUPFAM" id="SSF51717">
    <property type="entry name" value="Dihydropteroate synthetase-like"/>
    <property type="match status" value="1"/>
</dbReference>
<dbReference type="GO" id="GO:0004156">
    <property type="term" value="F:dihydropteroate synthase activity"/>
    <property type="evidence" value="ECO:0007669"/>
    <property type="project" value="UniProtKB-EC"/>
</dbReference>
<dbReference type="RefSeq" id="WP_376835369.1">
    <property type="nucleotide sequence ID" value="NZ_JBHLSW010000004.1"/>
</dbReference>
<keyword evidence="5 9" id="KW-0808">Transferase</keyword>
<gene>
    <name evidence="11" type="primary">folP</name>
    <name evidence="11" type="ORF">ACFFGE_06125</name>
</gene>
<evidence type="ECO:0000256" key="4">
    <source>
        <dbReference type="ARBA" id="ARBA00012458"/>
    </source>
</evidence>
<feature type="domain" description="Pterin-binding" evidence="10">
    <location>
        <begin position="8"/>
        <end position="263"/>
    </location>
</feature>
<comment type="function">
    <text evidence="9">Catalyzes the condensation of para-aminobenzoate (pABA) with 6-hydroxymethyl-7,8-dihydropterin diphosphate (DHPt-PP) to form 7,8-dihydropteroate (H2Pte), the immediate precursor of folate derivatives.</text>
</comment>
<keyword evidence="6 9" id="KW-0479">Metal-binding</keyword>
<organism evidence="11 12">
    <name type="scientific">Brevundimonas balnearis</name>
    <dbReference type="NCBI Taxonomy" id="1572858"/>
    <lineage>
        <taxon>Bacteria</taxon>
        <taxon>Pseudomonadati</taxon>
        <taxon>Pseudomonadota</taxon>
        <taxon>Alphaproteobacteria</taxon>
        <taxon>Caulobacterales</taxon>
        <taxon>Caulobacteraceae</taxon>
        <taxon>Brevundimonas</taxon>
    </lineage>
</organism>
<proteinExistence type="inferred from homology"/>
<dbReference type="Pfam" id="PF00809">
    <property type="entry name" value="Pterin_bind"/>
    <property type="match status" value="1"/>
</dbReference>
<evidence type="ECO:0000256" key="9">
    <source>
        <dbReference type="RuleBase" id="RU361205"/>
    </source>
</evidence>
<sequence length="270" mass="28070">MALKALSPRVMGIVNVTPDSFSDGGRLGSVQAAVEHGLRLVAEGAAILDIGGESTRPGAAPVPVDEEIARTTPVIAGLRARWDGPISIDTMKPEVARAAVAAGATIWNDVSGLGFTDDAVEVAAELGCEVVVMHGLRPGSAQHVEVSTLDIVPVVLDDLHARADRAMAAGVARERITLDPGIGFGKTPEQGFRLTAELPRLKALGFPVLYGASRKRLIAAADPTAVQATDRLGGSIALALAAAVRGADVIRVHDVRETVQALRVLGRLDR</sequence>
<evidence type="ECO:0000259" key="10">
    <source>
        <dbReference type="PROSITE" id="PS50972"/>
    </source>
</evidence>
<dbReference type="Gene3D" id="3.20.20.20">
    <property type="entry name" value="Dihydropteroate synthase-like"/>
    <property type="match status" value="1"/>
</dbReference>
<comment type="catalytic activity">
    <reaction evidence="1">
        <text>(7,8-dihydropterin-6-yl)methyl diphosphate + 4-aminobenzoate = 7,8-dihydropteroate + diphosphate</text>
        <dbReference type="Rhea" id="RHEA:19949"/>
        <dbReference type="ChEBI" id="CHEBI:17836"/>
        <dbReference type="ChEBI" id="CHEBI:17839"/>
        <dbReference type="ChEBI" id="CHEBI:33019"/>
        <dbReference type="ChEBI" id="CHEBI:72950"/>
        <dbReference type="EC" id="2.5.1.15"/>
    </reaction>
</comment>
<dbReference type="CDD" id="cd00739">
    <property type="entry name" value="DHPS"/>
    <property type="match status" value="1"/>
</dbReference>
<dbReference type="InterPro" id="IPR011005">
    <property type="entry name" value="Dihydropteroate_synth-like_sf"/>
</dbReference>
<evidence type="ECO:0000256" key="1">
    <source>
        <dbReference type="ARBA" id="ARBA00000012"/>
    </source>
</evidence>
<keyword evidence="8 9" id="KW-0289">Folate biosynthesis</keyword>
<name>A0ABV6R465_9CAUL</name>
<dbReference type="PANTHER" id="PTHR20941:SF1">
    <property type="entry name" value="FOLIC ACID SYNTHESIS PROTEIN FOL1"/>
    <property type="match status" value="1"/>
</dbReference>